<keyword evidence="1" id="KW-0547">Nucleotide-binding</keyword>
<gene>
    <name evidence="3" type="ORF">AUR66_15795</name>
</gene>
<dbReference type="Gene3D" id="3.40.50.20">
    <property type="match status" value="1"/>
</dbReference>
<dbReference type="GO" id="GO:0046872">
    <property type="term" value="F:metal ion binding"/>
    <property type="evidence" value="ECO:0007669"/>
    <property type="project" value="InterPro"/>
</dbReference>
<dbReference type="InterPro" id="IPR011761">
    <property type="entry name" value="ATP-grasp"/>
</dbReference>
<keyword evidence="1" id="KW-0067">ATP-binding</keyword>
<evidence type="ECO:0000259" key="2">
    <source>
        <dbReference type="PROSITE" id="PS50975"/>
    </source>
</evidence>
<keyword evidence="3" id="KW-0436">Ligase</keyword>
<evidence type="ECO:0000313" key="3">
    <source>
        <dbReference type="EMBL" id="KTG26723.1"/>
    </source>
</evidence>
<name>A0A0W1SKE2_9EURY</name>
<proteinExistence type="predicted"/>
<dbReference type="EMBL" id="LOPV01000214">
    <property type="protein sequence ID" value="KTG26723.1"/>
    <property type="molecule type" value="Genomic_DNA"/>
</dbReference>
<sequence>MYTILASEYDDTPVGSSRYCDEVVRVPAPRDGLVAYKDALVEIAARPDVKTIVPTRVEDGYVLSKYYDEFDEHVDVVVQPFEMLHEAHDRIRLFDAAQAAGVPMPRTRLLSDVEEFDTPAIIKARFNVLVGEYVDGYDPSEYDIIKGIHHVQPGDVPDRDEIVREMKHDPIVQEYVPSAGKYMFAALYDHGVPVATFQHRQIRGNSYTGGGGVYRSSVYIPELEAVGRKLLDHMNWHGLACIEYVKDAETGEFKPIELNPRIWQSMPSTVRAGADFPYYYWLQATGQKERVEPRYELGVGSHFLWGELGYLASVVKDESPFVPRPSLPSAVREVASSIISEPRFDIVRLDDPLPFVHFVFHVFFSKPVTPRLLSAAKGAMLRSRKVN</sequence>
<feature type="domain" description="ATP-grasp" evidence="2">
    <location>
        <begin position="94"/>
        <end position="287"/>
    </location>
</feature>
<dbReference type="SUPFAM" id="SSF56059">
    <property type="entry name" value="Glutathione synthetase ATP-binding domain-like"/>
    <property type="match status" value="1"/>
</dbReference>
<evidence type="ECO:0000313" key="4">
    <source>
        <dbReference type="Proteomes" id="UP000053157"/>
    </source>
</evidence>
<dbReference type="GO" id="GO:0016874">
    <property type="term" value="F:ligase activity"/>
    <property type="evidence" value="ECO:0007669"/>
    <property type="project" value="UniProtKB-KW"/>
</dbReference>
<dbReference type="Gene3D" id="3.30.470.20">
    <property type="entry name" value="ATP-grasp fold, B domain"/>
    <property type="match status" value="1"/>
</dbReference>
<dbReference type="PROSITE" id="PS50975">
    <property type="entry name" value="ATP_GRASP"/>
    <property type="match status" value="1"/>
</dbReference>
<dbReference type="AlphaFoldDB" id="A0A0W1SKE2"/>
<protein>
    <submittedName>
        <fullName evidence="3">Carboxylate--amine ligase</fullName>
    </submittedName>
</protein>
<dbReference type="GO" id="GO:0005524">
    <property type="term" value="F:ATP binding"/>
    <property type="evidence" value="ECO:0007669"/>
    <property type="project" value="UniProtKB-UniRule"/>
</dbReference>
<organism evidence="3 4">
    <name type="scientific">Haloferax profundi</name>
    <dbReference type="NCBI Taxonomy" id="1544718"/>
    <lineage>
        <taxon>Archaea</taxon>
        <taxon>Methanobacteriati</taxon>
        <taxon>Methanobacteriota</taxon>
        <taxon>Stenosarchaea group</taxon>
        <taxon>Halobacteria</taxon>
        <taxon>Halobacteriales</taxon>
        <taxon>Haloferacaceae</taxon>
        <taxon>Haloferax</taxon>
    </lineage>
</organism>
<dbReference type="Proteomes" id="UP000053157">
    <property type="component" value="Unassembled WGS sequence"/>
</dbReference>
<comment type="caution">
    <text evidence="3">The sequence shown here is derived from an EMBL/GenBank/DDBJ whole genome shotgun (WGS) entry which is preliminary data.</text>
</comment>
<reference evidence="3 4" key="1">
    <citation type="submission" date="2015-12" db="EMBL/GenBank/DDBJ databases">
        <title>Haloferax profundi sp. nov. isolated from the Discovery deep brine-seawater interface in the Red Sea.</title>
        <authorList>
            <person name="Zhang G."/>
            <person name="Stingl U."/>
            <person name="Rashid M."/>
        </authorList>
    </citation>
    <scope>NUCLEOTIDE SEQUENCE [LARGE SCALE GENOMIC DNA]</scope>
    <source>
        <strain evidence="3 4">SB29</strain>
    </source>
</reference>
<evidence type="ECO:0000256" key="1">
    <source>
        <dbReference type="PROSITE-ProRule" id="PRU00409"/>
    </source>
</evidence>
<accession>A0A0W1SKE2</accession>
<keyword evidence="4" id="KW-1185">Reference proteome</keyword>